<dbReference type="Gramene" id="RZC46466">
    <property type="protein sequence ID" value="RZC46466"/>
    <property type="gene ID" value="C5167_039417"/>
</dbReference>
<accession>A0A4Y7IEJ2</accession>
<organism evidence="1 2">
    <name type="scientific">Papaver somniferum</name>
    <name type="common">Opium poppy</name>
    <dbReference type="NCBI Taxonomy" id="3469"/>
    <lineage>
        <taxon>Eukaryota</taxon>
        <taxon>Viridiplantae</taxon>
        <taxon>Streptophyta</taxon>
        <taxon>Embryophyta</taxon>
        <taxon>Tracheophyta</taxon>
        <taxon>Spermatophyta</taxon>
        <taxon>Magnoliopsida</taxon>
        <taxon>Ranunculales</taxon>
        <taxon>Papaveraceae</taxon>
        <taxon>Papaveroideae</taxon>
        <taxon>Papaver</taxon>
    </lineage>
</organism>
<dbReference type="EMBL" id="CM010715">
    <property type="protein sequence ID" value="RZC46466.1"/>
    <property type="molecule type" value="Genomic_DNA"/>
</dbReference>
<proteinExistence type="predicted"/>
<keyword evidence="2" id="KW-1185">Reference proteome</keyword>
<evidence type="ECO:0000313" key="2">
    <source>
        <dbReference type="Proteomes" id="UP000316621"/>
    </source>
</evidence>
<name>A0A4Y7IEJ2_PAPSO</name>
<protein>
    <submittedName>
        <fullName evidence="1">Uncharacterized protein</fullName>
    </submittedName>
</protein>
<dbReference type="AlphaFoldDB" id="A0A4Y7IEJ2"/>
<sequence>MAQHMVVMKEELVLQMLLLVRQLLWVTGFVMVVKICDSSHQQLQGDV</sequence>
<dbReference type="Proteomes" id="UP000316621">
    <property type="component" value="Chromosome 1"/>
</dbReference>
<evidence type="ECO:0000313" key="1">
    <source>
        <dbReference type="EMBL" id="RZC46466.1"/>
    </source>
</evidence>
<reference evidence="1 2" key="1">
    <citation type="journal article" date="2018" name="Science">
        <title>The opium poppy genome and morphinan production.</title>
        <authorList>
            <person name="Guo L."/>
            <person name="Winzer T."/>
            <person name="Yang X."/>
            <person name="Li Y."/>
            <person name="Ning Z."/>
            <person name="He Z."/>
            <person name="Teodor R."/>
            <person name="Lu Y."/>
            <person name="Bowser T.A."/>
            <person name="Graham I.A."/>
            <person name="Ye K."/>
        </authorList>
    </citation>
    <scope>NUCLEOTIDE SEQUENCE [LARGE SCALE GENOMIC DNA]</scope>
    <source>
        <strain evidence="2">cv. HN1</strain>
        <tissue evidence="1">Leaves</tissue>
    </source>
</reference>
<gene>
    <name evidence="1" type="ORF">C5167_039417</name>
</gene>